<reference evidence="2 3" key="1">
    <citation type="journal article" date="2010" name="ISME J.">
        <title>Fine-scale evolution: genomic, phenotypic and ecological differentiation in two coexisting Salinibacter ruber strains.</title>
        <authorList>
            <person name="Pena A."/>
            <person name="Teeling H."/>
            <person name="Huerta-Cepas J."/>
            <person name="Santos F."/>
            <person name="Yarza P."/>
            <person name="Brito-Echeverria J."/>
            <person name="Lucio M."/>
            <person name="Schmitt-Kopplin P."/>
            <person name="Meseguer I."/>
            <person name="Schenowitz C."/>
            <person name="Dossat C."/>
            <person name="Barbe V."/>
            <person name="Dopazo J."/>
            <person name="Rossello-Mora R."/>
            <person name="Schuler M."/>
            <person name="Glockner F.O."/>
            <person name="Amann R."/>
            <person name="Gabaldon T."/>
            <person name="Anton J."/>
        </authorList>
    </citation>
    <scope>NUCLEOTIDE SEQUENCE [LARGE SCALE GENOMIC DNA]</scope>
    <source>
        <strain evidence="2 3">M8</strain>
    </source>
</reference>
<evidence type="ECO:0000256" key="1">
    <source>
        <dbReference type="SAM" id="MobiDB-lite"/>
    </source>
</evidence>
<dbReference type="Proteomes" id="UP000000933">
    <property type="component" value="Chromosome"/>
</dbReference>
<name>D5H8D0_SALRM</name>
<dbReference type="HOGENOM" id="CLU_2425207_0_0_10"/>
<accession>D5H8D0</accession>
<feature type="compositionally biased region" description="Basic and acidic residues" evidence="1">
    <location>
        <begin position="9"/>
        <end position="25"/>
    </location>
</feature>
<protein>
    <submittedName>
        <fullName evidence="2">Uncharacterized protein</fullName>
    </submittedName>
</protein>
<proteinExistence type="predicted"/>
<dbReference type="KEGG" id="srm:SRM_01364"/>
<dbReference type="EMBL" id="FP565814">
    <property type="protein sequence ID" value="CBH24285.1"/>
    <property type="molecule type" value="Genomic_DNA"/>
</dbReference>
<feature type="region of interest" description="Disordered" evidence="1">
    <location>
        <begin position="1"/>
        <end position="26"/>
    </location>
</feature>
<evidence type="ECO:0000313" key="2">
    <source>
        <dbReference type="EMBL" id="CBH24285.1"/>
    </source>
</evidence>
<sequence>MHPLLRTAVSERKEPPEPGKPRERLAAGNACATRRGLSTDSGALSAARYEEVVLAPRTVDLRKAGTLHGLELRIERQGANVVADEAVPAGA</sequence>
<organism evidence="2 3">
    <name type="scientific">Salinibacter ruber (strain M8)</name>
    <dbReference type="NCBI Taxonomy" id="761659"/>
    <lineage>
        <taxon>Bacteria</taxon>
        <taxon>Pseudomonadati</taxon>
        <taxon>Rhodothermota</taxon>
        <taxon>Rhodothermia</taxon>
        <taxon>Rhodothermales</taxon>
        <taxon>Salinibacteraceae</taxon>
        <taxon>Salinibacter</taxon>
    </lineage>
</organism>
<dbReference type="AlphaFoldDB" id="D5H8D0"/>
<evidence type="ECO:0000313" key="3">
    <source>
        <dbReference type="Proteomes" id="UP000000933"/>
    </source>
</evidence>
<reference evidence="3" key="2">
    <citation type="submission" date="2010-04" db="EMBL/GenBank/DDBJ databases">
        <title>Genome sequence of Salinibacter ruber M8.</title>
        <authorList>
            <consortium name="Genoscope"/>
        </authorList>
    </citation>
    <scope>NUCLEOTIDE SEQUENCE [LARGE SCALE GENOMIC DNA]</scope>
    <source>
        <strain evidence="3">M8</strain>
    </source>
</reference>
<gene>
    <name evidence="2" type="ordered locus">SRM_01364</name>
</gene>